<organism evidence="2 3">
    <name type="scientific">Saguinus oedipus</name>
    <name type="common">Cotton-top tamarin</name>
    <name type="synonym">Oedipomidas oedipus</name>
    <dbReference type="NCBI Taxonomy" id="9490"/>
    <lineage>
        <taxon>Eukaryota</taxon>
        <taxon>Metazoa</taxon>
        <taxon>Chordata</taxon>
        <taxon>Craniata</taxon>
        <taxon>Vertebrata</taxon>
        <taxon>Euteleostomi</taxon>
        <taxon>Mammalia</taxon>
        <taxon>Eutheria</taxon>
        <taxon>Euarchontoglires</taxon>
        <taxon>Primates</taxon>
        <taxon>Haplorrhini</taxon>
        <taxon>Platyrrhini</taxon>
        <taxon>Cebidae</taxon>
        <taxon>Callitrichinae</taxon>
        <taxon>Saguinus</taxon>
    </lineage>
</organism>
<reference evidence="2 3" key="1">
    <citation type="submission" date="2023-05" db="EMBL/GenBank/DDBJ databases">
        <title>B98-5 Cell Line De Novo Hybrid Assembly: An Optical Mapping Approach.</title>
        <authorList>
            <person name="Kananen K."/>
            <person name="Auerbach J.A."/>
            <person name="Kautto E."/>
            <person name="Blachly J.S."/>
        </authorList>
    </citation>
    <scope>NUCLEOTIDE SEQUENCE [LARGE SCALE GENOMIC DNA]</scope>
    <source>
        <strain evidence="2">B95-8</strain>
        <tissue evidence="2">Cell line</tissue>
    </source>
</reference>
<gene>
    <name evidence="2" type="ORF">P7K49_005789</name>
</gene>
<proteinExistence type="predicted"/>
<sequence>MRPPHSTPPGPQSPEDRRQHPPPLLNTRSRKTTTLHPAGTPEPRGRTAAPSTPAQHLLTEGPRAQPPRLSGCPKLCEETTQETRWAVAAHGGQEDGSPALWLPAALRGDNAGDPLGSGSSRGTGGREPGSLAARSSARRQRRRPAGQWQLTGDRRTGARLSGCPQLCEETTQETRWAVAAHGGQEDGSPALWLPAALRGDNAGDPLGSGSSRGTGGREPGSLAARSSARRQRRRPTGQWQLTGVSEAGGCGAAVST</sequence>
<name>A0ABQ9W311_SAGOE</name>
<keyword evidence="3" id="KW-1185">Reference proteome</keyword>
<feature type="compositionally biased region" description="Pro residues" evidence="1">
    <location>
        <begin position="1"/>
        <end position="12"/>
    </location>
</feature>
<evidence type="ECO:0000313" key="2">
    <source>
        <dbReference type="EMBL" id="KAK2115163.1"/>
    </source>
</evidence>
<dbReference type="EMBL" id="JASSZA010000003">
    <property type="protein sequence ID" value="KAK2115163.1"/>
    <property type="molecule type" value="Genomic_DNA"/>
</dbReference>
<feature type="region of interest" description="Disordered" evidence="1">
    <location>
        <begin position="178"/>
        <end position="256"/>
    </location>
</feature>
<dbReference type="Proteomes" id="UP001266305">
    <property type="component" value="Unassembled WGS sequence"/>
</dbReference>
<feature type="compositionally biased region" description="Gly residues" evidence="1">
    <location>
        <begin position="246"/>
        <end position="256"/>
    </location>
</feature>
<evidence type="ECO:0000313" key="3">
    <source>
        <dbReference type="Proteomes" id="UP001266305"/>
    </source>
</evidence>
<accession>A0ABQ9W311</accession>
<evidence type="ECO:0000256" key="1">
    <source>
        <dbReference type="SAM" id="MobiDB-lite"/>
    </source>
</evidence>
<protein>
    <submittedName>
        <fullName evidence="2">Uncharacterized protein</fullName>
    </submittedName>
</protein>
<comment type="caution">
    <text evidence="2">The sequence shown here is derived from an EMBL/GenBank/DDBJ whole genome shotgun (WGS) entry which is preliminary data.</text>
</comment>
<feature type="region of interest" description="Disordered" evidence="1">
    <location>
        <begin position="1"/>
        <end position="164"/>
    </location>
</feature>